<evidence type="ECO:0000313" key="12">
    <source>
        <dbReference type="Proteomes" id="UP000191110"/>
    </source>
</evidence>
<dbReference type="EC" id="5.2.1.8" evidence="9"/>
<evidence type="ECO:0000256" key="8">
    <source>
        <dbReference type="ARBA" id="ARBA00037071"/>
    </source>
</evidence>
<dbReference type="PANTHER" id="PTHR47861">
    <property type="entry name" value="FKBP-TYPE PEPTIDYL-PROLYL CIS-TRANS ISOMERASE SLYD"/>
    <property type="match status" value="1"/>
</dbReference>
<gene>
    <name evidence="11" type="ORF">BOW53_05770</name>
</gene>
<comment type="caution">
    <text evidence="11">The sequence shown here is derived from an EMBL/GenBank/DDBJ whole genome shotgun (WGS) entry which is preliminary data.</text>
</comment>
<accession>A0A1T2L7I9</accession>
<evidence type="ECO:0000313" key="11">
    <source>
        <dbReference type="EMBL" id="OOZ41051.1"/>
    </source>
</evidence>
<dbReference type="AlphaFoldDB" id="A0A1T2L7I9"/>
<organism evidence="11 12">
    <name type="scientific">Solemya pervernicosa gill symbiont</name>
    <dbReference type="NCBI Taxonomy" id="642797"/>
    <lineage>
        <taxon>Bacteria</taxon>
        <taxon>Pseudomonadati</taxon>
        <taxon>Pseudomonadota</taxon>
        <taxon>Gammaproteobacteria</taxon>
        <taxon>sulfur-oxidizing symbionts</taxon>
    </lineage>
</organism>
<evidence type="ECO:0000256" key="2">
    <source>
        <dbReference type="ARBA" id="ARBA00004496"/>
    </source>
</evidence>
<protein>
    <recommendedName>
        <fullName evidence="9">peptidylprolyl isomerase</fullName>
        <ecNumber evidence="9">5.2.1.8</ecNumber>
    </recommendedName>
</protein>
<dbReference type="PANTHER" id="PTHR47861:SF3">
    <property type="entry name" value="FKBP-TYPE PEPTIDYL-PROLYL CIS-TRANS ISOMERASE SLYD"/>
    <property type="match status" value="1"/>
</dbReference>
<comment type="subcellular location">
    <subcellularLocation>
        <location evidence="2">Cytoplasm</location>
    </subcellularLocation>
</comment>
<evidence type="ECO:0000256" key="4">
    <source>
        <dbReference type="ARBA" id="ARBA00022490"/>
    </source>
</evidence>
<reference evidence="11 12" key="1">
    <citation type="submission" date="2016-11" db="EMBL/GenBank/DDBJ databases">
        <title>Mixed transmission modes and dynamic genome evolution in an obligate animal-bacterial symbiosis.</title>
        <authorList>
            <person name="Russell S.L."/>
            <person name="Corbett-Detig R.B."/>
            <person name="Cavanaugh C.M."/>
        </authorList>
    </citation>
    <scope>NUCLEOTIDE SEQUENCE [LARGE SCALE GENOMIC DNA]</scope>
    <source>
        <strain evidence="11">Sveles-Q1</strain>
    </source>
</reference>
<evidence type="ECO:0000256" key="6">
    <source>
        <dbReference type="ARBA" id="ARBA00023186"/>
    </source>
</evidence>
<evidence type="ECO:0000256" key="7">
    <source>
        <dbReference type="ARBA" id="ARBA00023235"/>
    </source>
</evidence>
<dbReference type="GO" id="GO:0005737">
    <property type="term" value="C:cytoplasm"/>
    <property type="evidence" value="ECO:0007669"/>
    <property type="project" value="UniProtKB-SubCell"/>
</dbReference>
<dbReference type="GO" id="GO:0042026">
    <property type="term" value="P:protein refolding"/>
    <property type="evidence" value="ECO:0007669"/>
    <property type="project" value="UniProtKB-ARBA"/>
</dbReference>
<comment type="function">
    <text evidence="8">Also involved in hydrogenase metallocenter assembly, probably by participating in the nickel insertion step. This function in hydrogenase biosynthesis requires chaperone activity and the presence of the metal-binding domain, but not PPIase activity.</text>
</comment>
<keyword evidence="12" id="KW-1185">Reference proteome</keyword>
<dbReference type="Proteomes" id="UP000191110">
    <property type="component" value="Unassembled WGS sequence"/>
</dbReference>
<dbReference type="PROSITE" id="PS50059">
    <property type="entry name" value="FKBP_PPIASE"/>
    <property type="match status" value="1"/>
</dbReference>
<dbReference type="InterPro" id="IPR001179">
    <property type="entry name" value="PPIase_FKBP_dom"/>
</dbReference>
<evidence type="ECO:0000256" key="5">
    <source>
        <dbReference type="ARBA" id="ARBA00023110"/>
    </source>
</evidence>
<dbReference type="SUPFAM" id="SSF54534">
    <property type="entry name" value="FKBP-like"/>
    <property type="match status" value="1"/>
</dbReference>
<dbReference type="EMBL" id="MPRL01000015">
    <property type="protein sequence ID" value="OOZ41051.1"/>
    <property type="molecule type" value="Genomic_DNA"/>
</dbReference>
<keyword evidence="5 9" id="KW-0697">Rotamase</keyword>
<keyword evidence="4" id="KW-0963">Cytoplasm</keyword>
<proteinExistence type="inferred from homology"/>
<dbReference type="RefSeq" id="WP_135622086.1">
    <property type="nucleotide sequence ID" value="NZ_MPRL01000015.1"/>
</dbReference>
<comment type="catalytic activity">
    <reaction evidence="1 9">
        <text>[protein]-peptidylproline (omega=180) = [protein]-peptidylproline (omega=0)</text>
        <dbReference type="Rhea" id="RHEA:16237"/>
        <dbReference type="Rhea" id="RHEA-COMP:10747"/>
        <dbReference type="Rhea" id="RHEA-COMP:10748"/>
        <dbReference type="ChEBI" id="CHEBI:83833"/>
        <dbReference type="ChEBI" id="CHEBI:83834"/>
        <dbReference type="EC" id="5.2.1.8"/>
    </reaction>
</comment>
<sequence length="167" mass="17996">MKISKDRVVQLKYSAFEKEVPGQGKALEMHDMVFYLHGGHGGVFAKVEETLEGHVAGDKIELSLTPEEGYGERDESMMIAAPAEEFPPQAQEIGAGLEAHGPDGEVVSFVVTRIENGMITVDGNHGLAGKDLNLRLEVVSVREASEQELKVGDALPTADAANQNTMH</sequence>
<evidence type="ECO:0000259" key="10">
    <source>
        <dbReference type="PROSITE" id="PS50059"/>
    </source>
</evidence>
<evidence type="ECO:0000256" key="1">
    <source>
        <dbReference type="ARBA" id="ARBA00000971"/>
    </source>
</evidence>
<evidence type="ECO:0000256" key="9">
    <source>
        <dbReference type="PROSITE-ProRule" id="PRU00277"/>
    </source>
</evidence>
<dbReference type="InterPro" id="IPR046357">
    <property type="entry name" value="PPIase_dom_sf"/>
</dbReference>
<evidence type="ECO:0000256" key="3">
    <source>
        <dbReference type="ARBA" id="ARBA00006577"/>
    </source>
</evidence>
<comment type="similarity">
    <text evidence="3">Belongs to the FKBP-type PPIase family.</text>
</comment>
<keyword evidence="6" id="KW-0143">Chaperone</keyword>
<dbReference type="OrthoDB" id="9808891at2"/>
<dbReference type="GO" id="GO:0003755">
    <property type="term" value="F:peptidyl-prolyl cis-trans isomerase activity"/>
    <property type="evidence" value="ECO:0007669"/>
    <property type="project" value="UniProtKB-KW"/>
</dbReference>
<keyword evidence="7 9" id="KW-0413">Isomerase</keyword>
<feature type="domain" description="PPIase FKBP-type" evidence="10">
    <location>
        <begin position="6"/>
        <end position="90"/>
    </location>
</feature>
<name>A0A1T2L7I9_9GAMM</name>
<dbReference type="Gene3D" id="3.10.50.40">
    <property type="match status" value="1"/>
</dbReference>